<feature type="compositionally biased region" description="Polar residues" evidence="1">
    <location>
        <begin position="417"/>
        <end position="432"/>
    </location>
</feature>
<evidence type="ECO:0000313" key="4">
    <source>
        <dbReference type="EMBL" id="CAD9963631.1"/>
    </source>
</evidence>
<feature type="compositionally biased region" description="Low complexity" evidence="1">
    <location>
        <begin position="296"/>
        <end position="337"/>
    </location>
</feature>
<evidence type="ECO:0000256" key="1">
    <source>
        <dbReference type="SAM" id="MobiDB-lite"/>
    </source>
</evidence>
<keyword evidence="2" id="KW-1133">Transmembrane helix</keyword>
<dbReference type="EMBL" id="HBHT01016520">
    <property type="protein sequence ID" value="CAD9963631.1"/>
    <property type="molecule type" value="Transcribed_RNA"/>
</dbReference>
<name>A0A7S3DP85_9STRA</name>
<feature type="domain" description="PDZ" evidence="3">
    <location>
        <begin position="923"/>
        <end position="975"/>
    </location>
</feature>
<feature type="region of interest" description="Disordered" evidence="1">
    <location>
        <begin position="847"/>
        <end position="875"/>
    </location>
</feature>
<keyword evidence="2" id="KW-0812">Transmembrane</keyword>
<feature type="compositionally biased region" description="Polar residues" evidence="1">
    <location>
        <begin position="220"/>
        <end position="233"/>
    </location>
</feature>
<dbReference type="SUPFAM" id="SSF50156">
    <property type="entry name" value="PDZ domain-like"/>
    <property type="match status" value="1"/>
</dbReference>
<organism evidence="4">
    <name type="scientific">Entomoneis paludosa</name>
    <dbReference type="NCBI Taxonomy" id="265537"/>
    <lineage>
        <taxon>Eukaryota</taxon>
        <taxon>Sar</taxon>
        <taxon>Stramenopiles</taxon>
        <taxon>Ochrophyta</taxon>
        <taxon>Bacillariophyta</taxon>
        <taxon>Bacillariophyceae</taxon>
        <taxon>Bacillariophycidae</taxon>
        <taxon>Entomoneidaceae</taxon>
        <taxon>Entomoneis</taxon>
    </lineage>
</organism>
<feature type="compositionally biased region" description="Polar residues" evidence="1">
    <location>
        <begin position="365"/>
        <end position="388"/>
    </location>
</feature>
<gene>
    <name evidence="4" type="ORF">APAL1065_LOCUS11018</name>
</gene>
<feature type="transmembrane region" description="Helical" evidence="2">
    <location>
        <begin position="780"/>
        <end position="802"/>
    </location>
</feature>
<feature type="compositionally biased region" description="Low complexity" evidence="1">
    <location>
        <begin position="345"/>
        <end position="364"/>
    </location>
</feature>
<feature type="compositionally biased region" description="Low complexity" evidence="1">
    <location>
        <begin position="245"/>
        <end position="264"/>
    </location>
</feature>
<dbReference type="PANTHER" id="PTHR38909">
    <property type="entry name" value="G PROTEIN GAMMA DOMAIN-CONTAINING PROTEIN"/>
    <property type="match status" value="1"/>
</dbReference>
<sequence length="1024" mass="110159">MERQTQTSIQVTLIGICRFAKSKMEQPHWRGTSEPKCRNELKSTPHSKNASDKRRPSRRSSVVLVKYSYQCVPRCNSFIACCLAIFCGFLQNKEFVSARILSRSYHKQPFAAQPKFDTNLFETPANKASAVLHHNPPSRGLQGNGWNMEMPANSNGMWMDRTSTPTSPPSTMSPVRTERPTTRPSYNPTNFPTASPFDRTVFQFSNSHSPSKDPSHRPTQKPSSINPTFSPTVTPFGFPSPAPSVVPSTHPSSSPTETPTFIPTAIPSLVPTATPRAPSSVPSRTPSWPPTHEPTKGPTSTTPTTSPSEKPTTYTPTFIPTIVPSHSPSSSPIAPSSVPSPIPSGSPTNKPTSNPSESPSTNPTIVPTNDPTSTPTMQPSGFPSSTPSMVLITDIEVEGIPSTRPSPSPTYRPTFIPTATPSFAPSQTPSRSPTHTPTKRPTNKPTKGPSETPTLAPTSGPTSSPSQSPSNAPTTSPTSSSPTKERHPTHSPTTPTTDFPTPSPSTSPTTNPSEEPSGSPTWNPTAAPTNSPVASPVTTSPSKEPRPTQIPTSPPTESLTFPPTTIVTPLSSSDVSSSPTQPSVSTMKETATEEAVPTSAPTTEPSPSPSKEFQFEEMVLVLRNNRAIISGAANTQDNGTRRRRELEESVVCDNLLMDLIGARIKSEIMSVISVFEVLEVKTTNVSKSSDDGGATLVFTFDVEVFIRSPLQEHNLPRYVVGAFDTATDREFMLGYLQADLGCPVFSSASSFELEVQQQFAAVSTDPEEAGGNPEITSQTILIAGTVSALAAGAILTAVFVFVRTVGRRNDQSSFSLEANVQEEEFQPRDHDVISEIGVQTAYEVSTLGDPLPLGHRRDTAPDEEAPHEDKTNESFSLDYDYQRPRSFKSYSDVSESEGTQTPHNLLVLSTDDDTFAGQYVAGEIFEVRAPPGILGLVLETTEDGVPVVNNIKPSSVLRNEVQVGDRLVSVDGIDVILMLATDVSQIIASKQNKAERLFIFSRPPIRKDSMSIGSLSQSLNSQSI</sequence>
<dbReference type="PANTHER" id="PTHR38909:SF1">
    <property type="entry name" value="G PROTEIN GAMMA DOMAIN-CONTAINING PROTEIN"/>
    <property type="match status" value="1"/>
</dbReference>
<dbReference type="AlphaFoldDB" id="A0A7S3DP85"/>
<accession>A0A7S3DP85</accession>
<protein>
    <recommendedName>
        <fullName evidence="3">PDZ domain-containing protein</fullName>
    </recommendedName>
</protein>
<feature type="compositionally biased region" description="Low complexity" evidence="1">
    <location>
        <begin position="567"/>
        <end position="586"/>
    </location>
</feature>
<feature type="region of interest" description="Disordered" evidence="1">
    <location>
        <begin position="27"/>
        <end position="57"/>
    </location>
</feature>
<feature type="compositionally biased region" description="Low complexity" evidence="1">
    <location>
        <begin position="443"/>
        <end position="482"/>
    </location>
</feature>
<feature type="compositionally biased region" description="Low complexity" evidence="1">
    <location>
        <begin position="162"/>
        <end position="174"/>
    </location>
</feature>
<feature type="compositionally biased region" description="Polar residues" evidence="1">
    <location>
        <begin position="182"/>
        <end position="193"/>
    </location>
</feature>
<feature type="compositionally biased region" description="Basic and acidic residues" evidence="1">
    <location>
        <begin position="27"/>
        <end position="54"/>
    </location>
</feature>
<evidence type="ECO:0000256" key="2">
    <source>
        <dbReference type="SAM" id="Phobius"/>
    </source>
</evidence>
<reference evidence="4" key="1">
    <citation type="submission" date="2021-01" db="EMBL/GenBank/DDBJ databases">
        <authorList>
            <person name="Corre E."/>
            <person name="Pelletier E."/>
            <person name="Niang G."/>
            <person name="Scheremetjew M."/>
            <person name="Finn R."/>
            <person name="Kale V."/>
            <person name="Holt S."/>
            <person name="Cochrane G."/>
            <person name="Meng A."/>
            <person name="Brown T."/>
            <person name="Cohen L."/>
        </authorList>
    </citation>
    <scope>NUCLEOTIDE SEQUENCE</scope>
    <source>
        <strain evidence="4">CCMP125</strain>
    </source>
</reference>
<feature type="compositionally biased region" description="Polar residues" evidence="1">
    <location>
        <begin position="549"/>
        <end position="566"/>
    </location>
</feature>
<dbReference type="InterPro" id="IPR001478">
    <property type="entry name" value="PDZ"/>
</dbReference>
<feature type="compositionally biased region" description="Low complexity" evidence="1">
    <location>
        <begin position="593"/>
        <end position="605"/>
    </location>
</feature>
<evidence type="ECO:0000259" key="3">
    <source>
        <dbReference type="PROSITE" id="PS50106"/>
    </source>
</evidence>
<feature type="region of interest" description="Disordered" evidence="1">
    <location>
        <begin position="162"/>
        <end position="612"/>
    </location>
</feature>
<feature type="compositionally biased region" description="Low complexity" evidence="1">
    <location>
        <begin position="490"/>
        <end position="521"/>
    </location>
</feature>
<dbReference type="PROSITE" id="PS50106">
    <property type="entry name" value="PDZ"/>
    <property type="match status" value="1"/>
</dbReference>
<dbReference type="Gene3D" id="2.30.42.10">
    <property type="match status" value="1"/>
</dbReference>
<dbReference type="InterPro" id="IPR036034">
    <property type="entry name" value="PDZ_sf"/>
</dbReference>
<feature type="compositionally biased region" description="Low complexity" evidence="1">
    <location>
        <begin position="528"/>
        <end position="542"/>
    </location>
</feature>
<proteinExistence type="predicted"/>
<keyword evidence="2" id="KW-0472">Membrane</keyword>